<dbReference type="InterPro" id="IPR010918">
    <property type="entry name" value="PurM-like_C_dom"/>
</dbReference>
<comment type="similarity">
    <text evidence="1">Belongs to the HypE family.</text>
</comment>
<sequence>MRLLRRPHEAPYERATVHSNPTRRTSAHGLLCRCRLCIDHGRPFVNDRASDPLQPTARRRVHDVSVNLAHGSGGRAMRDLIEDVFVSTFDNPTLAALEDQAVFALADLATRGDRLAFTTDSYVVDPLFFPGGDIGTLAVSGTVNDLAVCGATPLYLSCAVVIEEGLAVDILRRVAASMQRVALEAGVAIVTGDTKVVERGCADKLFINTAGIGVVRRDVSISARNARPGDIVIVNGYLGDHGAAILVARQQLALEADVESDCCPLNSLIAAMLDACPQIHCLRDATRGGVATVLNEFAQSSNVTIRLREADLPLREQVKGACEILGLDPLYLANEGKLVAVVPADAAERVLTAMRAHPAGREAAAIGTVEMGEAGPDALVVMQTVFGGQRIVDMLVGEQLPRIC</sequence>
<dbReference type="PANTHER" id="PTHR30303">
    <property type="entry name" value="HYDROGENASE ISOENZYMES FORMATION PROTEIN HYPE"/>
    <property type="match status" value="1"/>
</dbReference>
<organism evidence="5 6">
    <name type="scientific">Paraburkholderia solitsugae</name>
    <dbReference type="NCBI Taxonomy" id="2675748"/>
    <lineage>
        <taxon>Bacteria</taxon>
        <taxon>Pseudomonadati</taxon>
        <taxon>Pseudomonadota</taxon>
        <taxon>Betaproteobacteria</taxon>
        <taxon>Burkholderiales</taxon>
        <taxon>Burkholderiaceae</taxon>
        <taxon>Paraburkholderia</taxon>
    </lineage>
</organism>
<dbReference type="Proteomes" id="UP000652198">
    <property type="component" value="Unassembled WGS sequence"/>
</dbReference>
<dbReference type="Pfam" id="PF00586">
    <property type="entry name" value="AIRS"/>
    <property type="match status" value="1"/>
</dbReference>
<evidence type="ECO:0000313" key="6">
    <source>
        <dbReference type="Proteomes" id="UP000652198"/>
    </source>
</evidence>
<gene>
    <name evidence="5" type="primary">hypE</name>
    <name evidence="5" type="ORF">GNZ12_32135</name>
</gene>
<proteinExistence type="inferred from homology"/>
<protein>
    <submittedName>
        <fullName evidence="5">Hydrogenase expression/formation protein HypE</fullName>
    </submittedName>
</protein>
<evidence type="ECO:0000259" key="4">
    <source>
        <dbReference type="Pfam" id="PF02769"/>
    </source>
</evidence>
<dbReference type="PANTHER" id="PTHR30303:SF0">
    <property type="entry name" value="CARBAMOYL DEHYDRATASE HYPE"/>
    <property type="match status" value="1"/>
</dbReference>
<name>A0ABX2BYG9_9BURK</name>
<dbReference type="InterPro" id="IPR036676">
    <property type="entry name" value="PurM-like_C_sf"/>
</dbReference>
<evidence type="ECO:0000256" key="1">
    <source>
        <dbReference type="ARBA" id="ARBA00006243"/>
    </source>
</evidence>
<dbReference type="Gene3D" id="3.90.650.10">
    <property type="entry name" value="PurM-like C-terminal domain"/>
    <property type="match status" value="1"/>
</dbReference>
<feature type="compositionally biased region" description="Basic and acidic residues" evidence="2">
    <location>
        <begin position="1"/>
        <end position="16"/>
    </location>
</feature>
<reference evidence="5 6" key="1">
    <citation type="submission" date="2019-11" db="EMBL/GenBank/DDBJ databases">
        <title>Metabolism of dissolved organic matter in forest soils.</title>
        <authorList>
            <person name="Cyle K.T."/>
            <person name="Wilhelm R.C."/>
            <person name="Martinez C.E."/>
        </authorList>
    </citation>
    <scope>NUCLEOTIDE SEQUENCE [LARGE SCALE GENOMIC DNA]</scope>
    <source>
        <strain evidence="5 6">1N</strain>
    </source>
</reference>
<evidence type="ECO:0000256" key="2">
    <source>
        <dbReference type="SAM" id="MobiDB-lite"/>
    </source>
</evidence>
<dbReference type="CDD" id="cd02197">
    <property type="entry name" value="HypE"/>
    <property type="match status" value="1"/>
</dbReference>
<dbReference type="SUPFAM" id="SSF56042">
    <property type="entry name" value="PurM C-terminal domain-like"/>
    <property type="match status" value="1"/>
</dbReference>
<dbReference type="NCBIfam" id="TIGR02124">
    <property type="entry name" value="hypE"/>
    <property type="match status" value="1"/>
</dbReference>
<dbReference type="SUPFAM" id="SSF55326">
    <property type="entry name" value="PurM N-terminal domain-like"/>
    <property type="match status" value="1"/>
</dbReference>
<accession>A0ABX2BYG9</accession>
<keyword evidence="6" id="KW-1185">Reference proteome</keyword>
<feature type="region of interest" description="Disordered" evidence="2">
    <location>
        <begin position="1"/>
        <end position="21"/>
    </location>
</feature>
<dbReference type="InterPro" id="IPR016188">
    <property type="entry name" value="PurM-like_N"/>
</dbReference>
<feature type="domain" description="PurM-like N-terminal" evidence="3">
    <location>
        <begin position="98"/>
        <end position="215"/>
    </location>
</feature>
<comment type="caution">
    <text evidence="5">The sequence shown here is derived from an EMBL/GenBank/DDBJ whole genome shotgun (WGS) entry which is preliminary data.</text>
</comment>
<dbReference type="Gene3D" id="3.30.1330.10">
    <property type="entry name" value="PurM-like, N-terminal domain"/>
    <property type="match status" value="1"/>
</dbReference>
<evidence type="ECO:0000259" key="3">
    <source>
        <dbReference type="Pfam" id="PF00586"/>
    </source>
</evidence>
<feature type="domain" description="PurM-like C-terminal" evidence="4">
    <location>
        <begin position="227"/>
        <end position="372"/>
    </location>
</feature>
<dbReference type="InterPro" id="IPR011854">
    <property type="entry name" value="HypE"/>
</dbReference>
<dbReference type="Pfam" id="PF02769">
    <property type="entry name" value="AIRS_C"/>
    <property type="match status" value="1"/>
</dbReference>
<evidence type="ECO:0000313" key="5">
    <source>
        <dbReference type="EMBL" id="NPT45887.1"/>
    </source>
</evidence>
<dbReference type="InterPro" id="IPR036921">
    <property type="entry name" value="PurM-like_N_sf"/>
</dbReference>
<dbReference type="EMBL" id="WOEY01000127">
    <property type="protein sequence ID" value="NPT45887.1"/>
    <property type="molecule type" value="Genomic_DNA"/>
</dbReference>